<sequence length="50" mass="5596">MGATESRLLAYLLVLLVFVMIQSQLILYKHTVNYLELNGITSCSTPQVPL</sequence>
<evidence type="ECO:0000313" key="2">
    <source>
        <dbReference type="Proteomes" id="UP000049077"/>
    </source>
</evidence>
<proteinExistence type="predicted"/>
<dbReference type="Proteomes" id="UP000049077">
    <property type="component" value="Unassembled WGS sequence"/>
</dbReference>
<dbReference type="EMBL" id="CCJX01000068">
    <property type="protein sequence ID" value="CDT18146.1"/>
    <property type="molecule type" value="Genomic_DNA"/>
</dbReference>
<name>A0ABM9QR30_9VIBR</name>
<evidence type="ECO:0000313" key="1">
    <source>
        <dbReference type="EMBL" id="CDT18146.1"/>
    </source>
</evidence>
<protein>
    <submittedName>
        <fullName evidence="1">Uncharacterized protein</fullName>
    </submittedName>
</protein>
<keyword evidence="2" id="KW-1185">Reference proteome</keyword>
<accession>A0ABM9QR30</accession>
<gene>
    <name evidence="1" type="ORF">VCR4J5_160012</name>
</gene>
<comment type="caution">
    <text evidence="1">The sequence shown here is derived from an EMBL/GenBank/DDBJ whole genome shotgun (WGS) entry which is preliminary data.</text>
</comment>
<reference evidence="1 2" key="1">
    <citation type="submission" date="2014-06" db="EMBL/GenBank/DDBJ databases">
        <authorList>
            <person name="Le Roux F."/>
        </authorList>
    </citation>
    <scope>NUCLEOTIDE SEQUENCE [LARGE SCALE GENOMIC DNA]</scope>
    <source>
        <strain evidence="1 2">J5-4</strain>
    </source>
</reference>
<organism evidence="1 2">
    <name type="scientific">Vibrio crassostreae</name>
    <dbReference type="NCBI Taxonomy" id="246167"/>
    <lineage>
        <taxon>Bacteria</taxon>
        <taxon>Pseudomonadati</taxon>
        <taxon>Pseudomonadota</taxon>
        <taxon>Gammaproteobacteria</taxon>
        <taxon>Vibrionales</taxon>
        <taxon>Vibrionaceae</taxon>
        <taxon>Vibrio</taxon>
    </lineage>
</organism>